<proteinExistence type="predicted"/>
<keyword evidence="4" id="KW-1185">Reference proteome</keyword>
<dbReference type="PROSITE" id="PS50041">
    <property type="entry name" value="C_TYPE_LECTIN_2"/>
    <property type="match status" value="1"/>
</dbReference>
<dbReference type="GeneID" id="107111627"/>
<dbReference type="InterPro" id="IPR050828">
    <property type="entry name" value="C-type_lectin/matrix_domain"/>
</dbReference>
<evidence type="ECO:0000313" key="5">
    <source>
        <dbReference type="RefSeq" id="XP_015268101.1"/>
    </source>
</evidence>
<dbReference type="PANTHER" id="PTHR45710">
    <property type="entry name" value="C-TYPE LECTIN DOMAIN-CONTAINING PROTEIN 180"/>
    <property type="match status" value="1"/>
</dbReference>
<dbReference type="RefSeq" id="XP_015268101.1">
    <property type="nucleotide sequence ID" value="XM_015412615.1"/>
</dbReference>
<feature type="domain" description="C-type lectin" evidence="3">
    <location>
        <begin position="27"/>
        <end position="131"/>
    </location>
</feature>
<dbReference type="PANTHER" id="PTHR45710:SF26">
    <property type="entry name" value="RH26557P"/>
    <property type="match status" value="1"/>
</dbReference>
<protein>
    <submittedName>
        <fullName evidence="5">C-type lectin domain family 2 member D-like</fullName>
    </submittedName>
</protein>
<name>A0ABM1K314_GEKJA</name>
<dbReference type="Pfam" id="PF00059">
    <property type="entry name" value="Lectin_C"/>
    <property type="match status" value="1"/>
</dbReference>
<dbReference type="InterPro" id="IPR001304">
    <property type="entry name" value="C-type_lectin-like"/>
</dbReference>
<dbReference type="InterPro" id="IPR016186">
    <property type="entry name" value="C-type_lectin-like/link_sf"/>
</dbReference>
<dbReference type="Proteomes" id="UP000694871">
    <property type="component" value="Unplaced"/>
</dbReference>
<keyword evidence="2" id="KW-0430">Lectin</keyword>
<dbReference type="InterPro" id="IPR016187">
    <property type="entry name" value="CTDL_fold"/>
</dbReference>
<evidence type="ECO:0000259" key="3">
    <source>
        <dbReference type="PROSITE" id="PS50041"/>
    </source>
</evidence>
<organism evidence="4 5">
    <name type="scientific">Gekko japonicus</name>
    <name type="common">Schlegel's Japanese gecko</name>
    <dbReference type="NCBI Taxonomy" id="146911"/>
    <lineage>
        <taxon>Eukaryota</taxon>
        <taxon>Metazoa</taxon>
        <taxon>Chordata</taxon>
        <taxon>Craniata</taxon>
        <taxon>Vertebrata</taxon>
        <taxon>Euteleostomi</taxon>
        <taxon>Lepidosauria</taxon>
        <taxon>Squamata</taxon>
        <taxon>Bifurcata</taxon>
        <taxon>Gekkota</taxon>
        <taxon>Gekkonidae</taxon>
        <taxon>Gekkoninae</taxon>
        <taxon>Gekko</taxon>
    </lineage>
</organism>
<comment type="subcellular location">
    <subcellularLocation>
        <location evidence="1">Cell membrane</location>
        <topology evidence="1">Single-pass type II membrane protein</topology>
    </subcellularLocation>
</comment>
<evidence type="ECO:0000313" key="4">
    <source>
        <dbReference type="Proteomes" id="UP000694871"/>
    </source>
</evidence>
<gene>
    <name evidence="5" type="primary">LOC107111627</name>
</gene>
<dbReference type="InterPro" id="IPR033992">
    <property type="entry name" value="NKR-like_CTLD"/>
</dbReference>
<dbReference type="Gene3D" id="3.10.100.10">
    <property type="entry name" value="Mannose-Binding Protein A, subunit A"/>
    <property type="match status" value="1"/>
</dbReference>
<accession>A0ABM1K314</accession>
<dbReference type="CDD" id="cd03593">
    <property type="entry name" value="CLECT_NK_receptors_like"/>
    <property type="match status" value="1"/>
</dbReference>
<reference evidence="5" key="1">
    <citation type="submission" date="2025-08" db="UniProtKB">
        <authorList>
            <consortium name="RefSeq"/>
        </authorList>
    </citation>
    <scope>IDENTIFICATION</scope>
</reference>
<dbReference type="SUPFAM" id="SSF56436">
    <property type="entry name" value="C-type lectin-like"/>
    <property type="match status" value="1"/>
</dbReference>
<dbReference type="SMART" id="SM00034">
    <property type="entry name" value="CLECT"/>
    <property type="match status" value="1"/>
</dbReference>
<evidence type="ECO:0000256" key="1">
    <source>
        <dbReference type="ARBA" id="ARBA00004401"/>
    </source>
</evidence>
<sequence length="137" mass="15214">MPAAPSPPDTISGSSDTGPCPQVWIRNGGRCYFFSSAEKTWDASQTNCSTQGGFLVAMDTPEERDFVFGSQPPTYFWLDACKEDVGKPWKRADGSLFNNTFPIVGEGLCAYMNERTPSSTWCDSNRQWICTKPEDSF</sequence>
<evidence type="ECO:0000256" key="2">
    <source>
        <dbReference type="ARBA" id="ARBA00022734"/>
    </source>
</evidence>